<evidence type="ECO:0000313" key="3">
    <source>
        <dbReference type="Proteomes" id="UP001396334"/>
    </source>
</evidence>
<protein>
    <submittedName>
        <fullName evidence="2">Uncharacterized protein</fullName>
    </submittedName>
</protein>
<gene>
    <name evidence="2" type="ORF">V6N11_033133</name>
</gene>
<reference evidence="2 3" key="1">
    <citation type="journal article" date="2024" name="G3 (Bethesda)">
        <title>Genome assembly of Hibiscus sabdariffa L. provides insights into metabolisms of medicinal natural products.</title>
        <authorList>
            <person name="Kim T."/>
        </authorList>
    </citation>
    <scope>NUCLEOTIDE SEQUENCE [LARGE SCALE GENOMIC DNA]</scope>
    <source>
        <strain evidence="2">TK-2024</strain>
        <tissue evidence="2">Old leaves</tissue>
    </source>
</reference>
<evidence type="ECO:0000256" key="1">
    <source>
        <dbReference type="SAM" id="Phobius"/>
    </source>
</evidence>
<sequence>MRVIPFHEFHLVVVEKDYLMHLYTGRMLVIFGAGEWGGRSTVMASTAIDFSKFRKAFESQMLRNFFQASQQLNVFSSRISQMQMLMGSLRHLFGRFLLLCLFLIHLVRKFDS</sequence>
<feature type="transmembrane region" description="Helical" evidence="1">
    <location>
        <begin position="92"/>
        <end position="110"/>
    </location>
</feature>
<proteinExistence type="predicted"/>
<keyword evidence="1" id="KW-0812">Transmembrane</keyword>
<evidence type="ECO:0000313" key="2">
    <source>
        <dbReference type="EMBL" id="KAK8473980.1"/>
    </source>
</evidence>
<keyword evidence="1" id="KW-1133">Transmembrane helix</keyword>
<name>A0ABR1Z6K8_9ROSI</name>
<organism evidence="2 3">
    <name type="scientific">Hibiscus sabdariffa</name>
    <name type="common">roselle</name>
    <dbReference type="NCBI Taxonomy" id="183260"/>
    <lineage>
        <taxon>Eukaryota</taxon>
        <taxon>Viridiplantae</taxon>
        <taxon>Streptophyta</taxon>
        <taxon>Embryophyta</taxon>
        <taxon>Tracheophyta</taxon>
        <taxon>Spermatophyta</taxon>
        <taxon>Magnoliopsida</taxon>
        <taxon>eudicotyledons</taxon>
        <taxon>Gunneridae</taxon>
        <taxon>Pentapetalae</taxon>
        <taxon>rosids</taxon>
        <taxon>malvids</taxon>
        <taxon>Malvales</taxon>
        <taxon>Malvaceae</taxon>
        <taxon>Malvoideae</taxon>
        <taxon>Hibiscus</taxon>
    </lineage>
</organism>
<dbReference type="Proteomes" id="UP001396334">
    <property type="component" value="Unassembled WGS sequence"/>
</dbReference>
<comment type="caution">
    <text evidence="2">The sequence shown here is derived from an EMBL/GenBank/DDBJ whole genome shotgun (WGS) entry which is preliminary data.</text>
</comment>
<keyword evidence="1" id="KW-0472">Membrane</keyword>
<dbReference type="EMBL" id="JBBPBN010002729">
    <property type="protein sequence ID" value="KAK8473980.1"/>
    <property type="molecule type" value="Genomic_DNA"/>
</dbReference>
<keyword evidence="3" id="KW-1185">Reference proteome</keyword>
<accession>A0ABR1Z6K8</accession>